<dbReference type="InterPro" id="IPR020841">
    <property type="entry name" value="PKS_Beta-ketoAc_synthase_dom"/>
</dbReference>
<comment type="function">
    <text evidence="6">Polyketide synthase; part of the Pks1 gene cluster that mediates the biosynthesis of an anthraquinone derivative pigment that contributes to conidial pigmentation that provides protection from UV radiation, heat and cold stress. The polyketide synthase Pks1 produces 1-acetyl-2,4,6,8-tetrahydroxy-9,10-anthraquinone though condensation of acetyl-CoA with malonyl-CoA. The dehydratase EthD and the laccase Mlac1 further convert the anthraquinone derivative into the final conidial pigment.</text>
</comment>
<dbReference type="SUPFAM" id="SSF55048">
    <property type="entry name" value="Probable ACP-binding domain of malonyl-CoA ACP transacylase"/>
    <property type="match status" value="1"/>
</dbReference>
<dbReference type="InterPro" id="IPR042104">
    <property type="entry name" value="PKS_dehydratase_sf"/>
</dbReference>
<feature type="region of interest" description="Disordered" evidence="10">
    <location>
        <begin position="1616"/>
        <end position="1652"/>
    </location>
</feature>
<dbReference type="InterPro" id="IPR006162">
    <property type="entry name" value="Ppantetheine_attach_site"/>
</dbReference>
<dbReference type="Pfam" id="PF00698">
    <property type="entry name" value="Acyl_transf_1"/>
    <property type="match status" value="1"/>
</dbReference>
<keyword evidence="1" id="KW-0596">Phosphopantetheine</keyword>
<feature type="region of interest" description="Disordered" evidence="10">
    <location>
        <begin position="1735"/>
        <end position="1757"/>
    </location>
</feature>
<feature type="domain" description="PKS/mFAS DH" evidence="13">
    <location>
        <begin position="1307"/>
        <end position="1611"/>
    </location>
</feature>
<feature type="region of interest" description="Disordered" evidence="10">
    <location>
        <begin position="1285"/>
        <end position="1304"/>
    </location>
</feature>
<dbReference type="Gene3D" id="3.30.70.3290">
    <property type="match status" value="1"/>
</dbReference>
<dbReference type="InterPro" id="IPR001031">
    <property type="entry name" value="Thioesterase"/>
</dbReference>
<evidence type="ECO:0000259" key="13">
    <source>
        <dbReference type="PROSITE" id="PS52019"/>
    </source>
</evidence>
<keyword evidence="15" id="KW-1185">Reference proteome</keyword>
<dbReference type="Gene3D" id="3.40.47.10">
    <property type="match status" value="1"/>
</dbReference>
<dbReference type="FunFam" id="3.40.47.10:FF:000031">
    <property type="entry name" value="Sterigmatocystin biosynthesis polyketide synthase"/>
    <property type="match status" value="1"/>
</dbReference>
<dbReference type="FunFam" id="3.40.50.1820:FF:000116">
    <property type="entry name" value="Sterigmatocystin biosynthesis polyketide synthase"/>
    <property type="match status" value="1"/>
</dbReference>
<dbReference type="Gene3D" id="1.10.1200.10">
    <property type="entry name" value="ACP-like"/>
    <property type="match status" value="2"/>
</dbReference>
<keyword evidence="5" id="KW-0511">Multifunctional enzyme</keyword>
<dbReference type="GO" id="GO:0004312">
    <property type="term" value="F:fatty acid synthase activity"/>
    <property type="evidence" value="ECO:0007669"/>
    <property type="project" value="TreeGrafter"/>
</dbReference>
<dbReference type="SUPFAM" id="SSF47336">
    <property type="entry name" value="ACP-like"/>
    <property type="match status" value="2"/>
</dbReference>
<dbReference type="Pfam" id="PF00109">
    <property type="entry name" value="ketoacyl-synt"/>
    <property type="match status" value="1"/>
</dbReference>
<dbReference type="Pfam" id="PF16073">
    <property type="entry name" value="SAT"/>
    <property type="match status" value="1"/>
</dbReference>
<dbReference type="InterPro" id="IPR014031">
    <property type="entry name" value="Ketoacyl_synth_C"/>
</dbReference>
<dbReference type="PROSITE" id="PS50075">
    <property type="entry name" value="CARRIER"/>
    <property type="match status" value="1"/>
</dbReference>
<evidence type="ECO:0000256" key="7">
    <source>
        <dbReference type="ARBA" id="ARBA00068821"/>
    </source>
</evidence>
<feature type="active site" description="Proton acceptor; for dehydratase activity" evidence="9">
    <location>
        <position position="1339"/>
    </location>
</feature>
<feature type="region of interest" description="C-terminal hotdog fold" evidence="9">
    <location>
        <begin position="1466"/>
        <end position="1611"/>
    </location>
</feature>
<evidence type="ECO:0000256" key="1">
    <source>
        <dbReference type="ARBA" id="ARBA00022450"/>
    </source>
</evidence>
<dbReference type="PANTHER" id="PTHR43775">
    <property type="entry name" value="FATTY ACID SYNTHASE"/>
    <property type="match status" value="1"/>
</dbReference>
<proteinExistence type="predicted"/>
<evidence type="ECO:0000259" key="11">
    <source>
        <dbReference type="PROSITE" id="PS50075"/>
    </source>
</evidence>
<evidence type="ECO:0000256" key="5">
    <source>
        <dbReference type="ARBA" id="ARBA00023268"/>
    </source>
</evidence>
<evidence type="ECO:0000313" key="14">
    <source>
        <dbReference type="EMBL" id="KAK2616922.1"/>
    </source>
</evidence>
<dbReference type="Gene3D" id="3.40.50.1820">
    <property type="entry name" value="alpha/beta hydrolase"/>
    <property type="match status" value="1"/>
</dbReference>
<dbReference type="PROSITE" id="PS52004">
    <property type="entry name" value="KS3_2"/>
    <property type="match status" value="1"/>
</dbReference>
<dbReference type="InterPro" id="IPR016036">
    <property type="entry name" value="Malonyl_transacylase_ACP-bd"/>
</dbReference>
<dbReference type="FunFam" id="3.10.129.110:FF:000001">
    <property type="entry name" value="Sterigmatocystin biosynthesis polyketide synthase"/>
    <property type="match status" value="1"/>
</dbReference>
<dbReference type="Pfam" id="PF02801">
    <property type="entry name" value="Ketoacyl-synt_C"/>
    <property type="match status" value="1"/>
</dbReference>
<feature type="domain" description="Carrier" evidence="11">
    <location>
        <begin position="1654"/>
        <end position="1731"/>
    </location>
</feature>
<dbReference type="FunFam" id="3.40.366.10:FF:000002">
    <property type="entry name" value="Probable polyketide synthase 2"/>
    <property type="match status" value="1"/>
</dbReference>
<dbReference type="InterPro" id="IPR049551">
    <property type="entry name" value="PKS_DH_C"/>
</dbReference>
<dbReference type="Pfam" id="PF00975">
    <property type="entry name" value="Thioesterase"/>
    <property type="match status" value="1"/>
</dbReference>
<dbReference type="InterPro" id="IPR001227">
    <property type="entry name" value="Ac_transferase_dom_sf"/>
</dbReference>
<dbReference type="GO" id="GO:0004315">
    <property type="term" value="F:3-oxoacyl-[acyl-carrier-protein] synthase activity"/>
    <property type="evidence" value="ECO:0007669"/>
    <property type="project" value="InterPro"/>
</dbReference>
<evidence type="ECO:0000256" key="9">
    <source>
        <dbReference type="PROSITE-ProRule" id="PRU01363"/>
    </source>
</evidence>
<dbReference type="PROSITE" id="PS52019">
    <property type="entry name" value="PKS_MFAS_DH"/>
    <property type="match status" value="1"/>
</dbReference>
<evidence type="ECO:0000256" key="10">
    <source>
        <dbReference type="SAM" id="MobiDB-lite"/>
    </source>
</evidence>
<dbReference type="InterPro" id="IPR030918">
    <property type="entry name" value="PT_fungal_PKS"/>
</dbReference>
<dbReference type="SMART" id="SM00825">
    <property type="entry name" value="PKS_KS"/>
    <property type="match status" value="1"/>
</dbReference>
<dbReference type="EMBL" id="JASWJB010000001">
    <property type="protein sequence ID" value="KAK2616922.1"/>
    <property type="molecule type" value="Genomic_DNA"/>
</dbReference>
<dbReference type="PROSITE" id="PS00012">
    <property type="entry name" value="PHOSPHOPANTETHEINE"/>
    <property type="match status" value="2"/>
</dbReference>
<dbReference type="Proteomes" id="UP001251528">
    <property type="component" value="Unassembled WGS sequence"/>
</dbReference>
<dbReference type="InterPro" id="IPR018201">
    <property type="entry name" value="Ketoacyl_synth_AS"/>
</dbReference>
<feature type="domain" description="Ketosynthase family 3 (KS3)" evidence="12">
    <location>
        <begin position="386"/>
        <end position="819"/>
    </location>
</feature>
<dbReference type="PANTHER" id="PTHR43775:SF45">
    <property type="entry name" value="CONIDIAL PIGMENT POLYKETIDE SYNTHASE ALB1"/>
    <property type="match status" value="1"/>
</dbReference>
<reference evidence="14" key="1">
    <citation type="submission" date="2023-06" db="EMBL/GenBank/DDBJ databases">
        <title>Conoideocrella luteorostrata (Hypocreales: Clavicipitaceae), a potential biocontrol fungus for elongate hemlock scale in United States Christmas tree production areas.</title>
        <authorList>
            <person name="Barrett H."/>
            <person name="Lovett B."/>
            <person name="Macias A.M."/>
            <person name="Stajich J.E."/>
            <person name="Kasson M.T."/>
        </authorList>
    </citation>
    <scope>NUCLEOTIDE SEQUENCE</scope>
    <source>
        <strain evidence="14">ARSEF 14590</strain>
    </source>
</reference>
<dbReference type="InterPro" id="IPR049900">
    <property type="entry name" value="PKS_mFAS_DH"/>
</dbReference>
<feature type="compositionally biased region" description="Polar residues" evidence="10">
    <location>
        <begin position="1632"/>
        <end position="1647"/>
    </location>
</feature>
<feature type="compositionally biased region" description="Polar residues" evidence="10">
    <location>
        <begin position="1735"/>
        <end position="1753"/>
    </location>
</feature>
<feature type="compositionally biased region" description="Polar residues" evidence="10">
    <location>
        <begin position="1293"/>
        <end position="1304"/>
    </location>
</feature>
<dbReference type="InterPro" id="IPR016035">
    <property type="entry name" value="Acyl_Trfase/lysoPLipase"/>
</dbReference>
<keyword evidence="2" id="KW-0597">Phosphoprotein</keyword>
<dbReference type="InterPro" id="IPR029058">
    <property type="entry name" value="AB_hydrolase_fold"/>
</dbReference>
<dbReference type="InterPro" id="IPR009081">
    <property type="entry name" value="PP-bd_ACP"/>
</dbReference>
<feature type="active site" description="Proton donor; for dehydratase activity" evidence="9">
    <location>
        <position position="1525"/>
    </location>
</feature>
<dbReference type="InterPro" id="IPR032088">
    <property type="entry name" value="SAT"/>
</dbReference>
<organism evidence="14 15">
    <name type="scientific">Conoideocrella luteorostrata</name>
    <dbReference type="NCBI Taxonomy" id="1105319"/>
    <lineage>
        <taxon>Eukaryota</taxon>
        <taxon>Fungi</taxon>
        <taxon>Dikarya</taxon>
        <taxon>Ascomycota</taxon>
        <taxon>Pezizomycotina</taxon>
        <taxon>Sordariomycetes</taxon>
        <taxon>Hypocreomycetidae</taxon>
        <taxon>Hypocreales</taxon>
        <taxon>Clavicipitaceae</taxon>
        <taxon>Conoideocrella</taxon>
    </lineage>
</organism>
<accession>A0AAJ0CZI4</accession>
<dbReference type="SUPFAM" id="SSF53474">
    <property type="entry name" value="alpha/beta-Hydrolases"/>
    <property type="match status" value="1"/>
</dbReference>
<dbReference type="InterPro" id="IPR036736">
    <property type="entry name" value="ACP-like_sf"/>
</dbReference>
<dbReference type="Pfam" id="PF00550">
    <property type="entry name" value="PP-binding"/>
    <property type="match status" value="2"/>
</dbReference>
<evidence type="ECO:0000256" key="4">
    <source>
        <dbReference type="ARBA" id="ARBA00022737"/>
    </source>
</evidence>
<comment type="caution">
    <text evidence="14">The sequence shown here is derived from an EMBL/GenBank/DDBJ whole genome shotgun (WGS) entry which is preliminary data.</text>
</comment>
<sequence length="2137" mass="234863">MANMRAERDLPRQILIFGDQNTSFLSGLQRLLLKKDSPSLVSFIDKVHMVLRQEISQLSTVERQQFPSFISTQELLAKVQKGNRSPAIESVLLTVYQLCCVLNFYDNGGDLHHHNKTRYAVGLCVGSLAATVVSSSKSLFELITAGIDAVKVAFRVGLRVSLAASTIGNTTESSTPSSWSHVIPNSAFADTSVDEALLNFKHKQGCSDVSAPYLSAAGHNTVTISGPHPVVKCFSQEYISSYSKSVPVGIYAPYHAPHIYTEEDVDAVLSSAGKISDLPAKIPVISGFSGQFYEASTFRQLLQCAIRDMLLRPLDLGKVSQTISSIISRETIHGCSLLPVATSFVNGFLTSTNAPKGSNVRVDNSIMTTVDENSGKNTSSSGRHQDSKIAIVGMSGRFPDAADLQSFWELLYQGLDVHRRVPDDRFNAELYCDPSGRRKNTSKVMNGCWIKEPGLFDPKFFNMSPKEAEQSDPGQRLALQTAYEALEMAGIVPDRTPSTQRERVGVFYGMTSDDWREVNSGQNVDTYFIPGGNRAFTPGRLNYFFKFSGPSASIDTACSSSLAAIHMACNSLWTNDCDTAIAGGTNVLTNPDNFAGLDRGHFLSRTGNCNTFDDAADGYCRADGVGTVILKRLEDAQADKDPILGIIVGAYTNHSAESVSITRPHAGAQEYMFSKLLHESGVHPHEISYIEMHGTGTQAGDATEMASVLNAFAPGTDRLPHESLHLGSAKSNIGHGESASGVTALIKVLLMMQQNTIPPHCGIKGKINHKFPTDFEQRNVHIALAPTEWKRPNGSKGIRRVFVDNFSAAGGNTALLVEDAPLSSNLESKASDERSTHIVTVSAKSGSSLKKNIQNLMQFIKAEMRDDGSLSKLSYTTTARRMHHTFRLGFAVPNTEVLLQMLQSASQLNTFSRIRAVPPSIGFVFSGQGAQYTGMGRQFFHNYSIFRSDVLSYDSLVRKHGFPSVLPLIDGSSEVENLSPLVVQLGTVCLQMALATLWKSFGIETTFVIGHSLGQFAALKVSGVLSASDAIFIAGTRAKLLQDTCNANTHAMLAVRASLSELNHFIQQGLHEVACVNGTSEVVLCGEAEHIERLSETLAARNIKGTQLKLPFAFHSSQVDPILEDLYKAASSVQFHPPTIPVGSALLSKVVHAGDDSAFGPEYIKRHCREPVLFANVLQDAVQAKIVSSEMIWIEIGPHSVCSSFLKSTLGTETMTLPTLRRNEDAFKVLADAACTLYSSGLALNWGEYHRDFSDCQMVLQLPSYSWDNENYWIQYNYDWTLTKGDPPEHSAPPQQNSTELSTSSVQRILQDSIQSNTVTLIAQSDFGSELLREISQGHRVNGANLCTSSLYADIGLTLGKRLLEKYHPELRDYSVNVQDMNIDKTLVLKNDEPTLFRAEVTHDKTTLVAKMSIYSVNKDGKKTLQHSMSELRFEDPKEWAQDWKRNQHHILRSIGMLRDRADQGLDTKLSQGMIYKLFSSLVDYNDAFKGLQKAVLHSQDHEATATVKFQTPKGDFFCNPMWIDSCGQLTGFLMNGHETTGPDQVFINHGWKSLRLAEEFRQETTYQTYIRMCNVEGTKYSGDLYIVDDNRIIGVYGGITFLGISRRVLNVALPPPNSESRDVRKRRDGPMTSSQNAPATETTAVASSIPAHRPVDNQAQPILSILSEEIGVPPTTLEDSFSFADYGVDSLLSLTITGRMREDLGIDVDSAVLLNCTTLGEFISLLGICESPDRSSTPSSMTSGNEASSHITTPDEDLPISQGISSFQLGRRLKDVCGILAEEIGVSHAEIEKCSDWLELGLDSLLSLTILGRFREELDLTVDADFFVVNYSFSMVRDVFQPGMPSSSHLEQPLSTAIEPLSTFRATSTLLQGSQKKAKYVLFLYPDGSGSATSYGGINSIGADVCVYGLNCPWLKTAEKLVTYGLSGLATLYVEEMKRRQPHGPYNIGGWSAGGICAYEAAIQMTKAGDVVERLILLDSPNPIGLEKLPPRLFDFFNGCGVFGDDQGQRQAPEWLLNHFLSFIEALDRYKPIPWQSALQTGSNRSSAAPQTHILWAEDGVCKNPTDKRPEYRDNDPREMRWLLENRTNFGFNGWDQLVGEDNISIKRMQNANHFTMMKRGPNTAFLAAFLRTVFT</sequence>
<protein>
    <recommendedName>
        <fullName evidence="7">Polyketide synthase 1</fullName>
    </recommendedName>
    <alternativeName>
        <fullName evidence="8">Conidial pigment biosynthesis polyketide synthase</fullName>
    </alternativeName>
</protein>
<dbReference type="Pfam" id="PF14765">
    <property type="entry name" value="PS-DH"/>
    <property type="match status" value="1"/>
</dbReference>
<dbReference type="SMART" id="SM00827">
    <property type="entry name" value="PKS_AT"/>
    <property type="match status" value="1"/>
</dbReference>
<dbReference type="CDD" id="cd00833">
    <property type="entry name" value="PKS"/>
    <property type="match status" value="1"/>
</dbReference>
<evidence type="ECO:0000256" key="3">
    <source>
        <dbReference type="ARBA" id="ARBA00022679"/>
    </source>
</evidence>
<dbReference type="InterPro" id="IPR014043">
    <property type="entry name" value="Acyl_transferase_dom"/>
</dbReference>
<gene>
    <name evidence="14" type="ORF">QQS21_000010</name>
</gene>
<feature type="region of interest" description="N-terminal hotdog fold" evidence="9">
    <location>
        <begin position="1307"/>
        <end position="1439"/>
    </location>
</feature>
<keyword evidence="3" id="KW-0808">Transferase</keyword>
<dbReference type="Gene3D" id="3.40.366.10">
    <property type="entry name" value="Malonyl-Coenzyme A Acyl Carrier Protein, domain 2"/>
    <property type="match status" value="2"/>
</dbReference>
<dbReference type="Gene3D" id="3.10.129.110">
    <property type="entry name" value="Polyketide synthase dehydratase"/>
    <property type="match status" value="1"/>
</dbReference>
<evidence type="ECO:0000256" key="2">
    <source>
        <dbReference type="ARBA" id="ARBA00022553"/>
    </source>
</evidence>
<dbReference type="SUPFAM" id="SSF52151">
    <property type="entry name" value="FabD/lysophospholipase-like"/>
    <property type="match status" value="1"/>
</dbReference>
<dbReference type="Pfam" id="PF22621">
    <property type="entry name" value="CurL-like_PKS_C"/>
    <property type="match status" value="1"/>
</dbReference>
<name>A0AAJ0CZI4_9HYPO</name>
<evidence type="ECO:0000256" key="6">
    <source>
        <dbReference type="ARBA" id="ARBA00054270"/>
    </source>
</evidence>
<evidence type="ECO:0000313" key="15">
    <source>
        <dbReference type="Proteomes" id="UP001251528"/>
    </source>
</evidence>
<dbReference type="InterPro" id="IPR016039">
    <property type="entry name" value="Thiolase-like"/>
</dbReference>
<dbReference type="GO" id="GO:0006633">
    <property type="term" value="P:fatty acid biosynthetic process"/>
    <property type="evidence" value="ECO:0007669"/>
    <property type="project" value="InterPro"/>
</dbReference>
<evidence type="ECO:0000256" key="8">
    <source>
        <dbReference type="ARBA" id="ARBA00083161"/>
    </source>
</evidence>
<keyword evidence="4" id="KW-0677">Repeat</keyword>
<dbReference type="PROSITE" id="PS00606">
    <property type="entry name" value="KS3_1"/>
    <property type="match status" value="1"/>
</dbReference>
<dbReference type="SUPFAM" id="SSF53901">
    <property type="entry name" value="Thiolase-like"/>
    <property type="match status" value="1"/>
</dbReference>
<dbReference type="InterPro" id="IPR014030">
    <property type="entry name" value="Ketoacyl_synth_N"/>
</dbReference>
<dbReference type="NCBIfam" id="TIGR04532">
    <property type="entry name" value="PT_fungal_PKS"/>
    <property type="match status" value="1"/>
</dbReference>
<dbReference type="GO" id="GO:0044550">
    <property type="term" value="P:secondary metabolite biosynthetic process"/>
    <property type="evidence" value="ECO:0007669"/>
    <property type="project" value="TreeGrafter"/>
</dbReference>
<dbReference type="InterPro" id="IPR050091">
    <property type="entry name" value="PKS_NRPS_Biosynth_Enz"/>
</dbReference>
<evidence type="ECO:0000259" key="12">
    <source>
        <dbReference type="PROSITE" id="PS52004"/>
    </source>
</evidence>